<feature type="transmembrane region" description="Helical" evidence="1">
    <location>
        <begin position="47"/>
        <end position="68"/>
    </location>
</feature>
<keyword evidence="1" id="KW-1133">Transmembrane helix</keyword>
<feature type="transmembrane region" description="Helical" evidence="1">
    <location>
        <begin position="221"/>
        <end position="241"/>
    </location>
</feature>
<dbReference type="STRING" id="1348662.CARG_08110"/>
<dbReference type="GO" id="GO:0009103">
    <property type="term" value="P:lipopolysaccharide biosynthetic process"/>
    <property type="evidence" value="ECO:0007669"/>
    <property type="project" value="TreeGrafter"/>
</dbReference>
<keyword evidence="1" id="KW-0472">Membrane</keyword>
<feature type="transmembrane region" description="Helical" evidence="1">
    <location>
        <begin position="160"/>
        <end position="178"/>
    </location>
</feature>
<dbReference type="RefSeq" id="WP_021012129.1">
    <property type="nucleotide sequence ID" value="NC_022198.1"/>
</dbReference>
<feature type="transmembrane region" description="Helical" evidence="1">
    <location>
        <begin position="89"/>
        <end position="108"/>
    </location>
</feature>
<feature type="domain" description="Acyltransferase 3" evidence="2">
    <location>
        <begin position="22"/>
        <end position="375"/>
    </location>
</feature>
<evidence type="ECO:0000256" key="1">
    <source>
        <dbReference type="SAM" id="Phobius"/>
    </source>
</evidence>
<protein>
    <recommendedName>
        <fullName evidence="2">Acyltransferase 3 domain-containing protein</fullName>
    </recommendedName>
</protein>
<dbReference type="InterPro" id="IPR050879">
    <property type="entry name" value="Acyltransferase_3"/>
</dbReference>
<dbReference type="PATRIC" id="fig|1348662.3.peg.1604"/>
<dbReference type="InterPro" id="IPR002656">
    <property type="entry name" value="Acyl_transf_3_dom"/>
</dbReference>
<dbReference type="SUPFAM" id="SSF52266">
    <property type="entry name" value="SGNH hydrolase"/>
    <property type="match status" value="1"/>
</dbReference>
<organism evidence="3 4">
    <name type="scientific">Corynebacterium argentoratense DSM 44202</name>
    <dbReference type="NCBI Taxonomy" id="1348662"/>
    <lineage>
        <taxon>Bacteria</taxon>
        <taxon>Bacillati</taxon>
        <taxon>Actinomycetota</taxon>
        <taxon>Actinomycetes</taxon>
        <taxon>Mycobacteriales</taxon>
        <taxon>Corynebacteriaceae</taxon>
        <taxon>Corynebacterium</taxon>
    </lineage>
</organism>
<dbReference type="EMBL" id="CP006365">
    <property type="protein sequence ID" value="AGU15739.1"/>
    <property type="molecule type" value="Genomic_DNA"/>
</dbReference>
<feature type="transmembrane region" description="Helical" evidence="1">
    <location>
        <begin position="413"/>
        <end position="432"/>
    </location>
</feature>
<keyword evidence="4" id="KW-1185">Reference proteome</keyword>
<evidence type="ECO:0000313" key="4">
    <source>
        <dbReference type="Proteomes" id="UP000016943"/>
    </source>
</evidence>
<evidence type="ECO:0000313" key="3">
    <source>
        <dbReference type="EMBL" id="AGU15739.1"/>
    </source>
</evidence>
<dbReference type="Proteomes" id="UP000016943">
    <property type="component" value="Chromosome"/>
</dbReference>
<name>U3GWQ1_9CORY</name>
<feature type="transmembrane region" description="Helical" evidence="1">
    <location>
        <begin position="21"/>
        <end position="41"/>
    </location>
</feature>
<dbReference type="PANTHER" id="PTHR23028">
    <property type="entry name" value="ACETYLTRANSFERASE"/>
    <property type="match status" value="1"/>
</dbReference>
<feature type="transmembrane region" description="Helical" evidence="1">
    <location>
        <begin position="336"/>
        <end position="355"/>
    </location>
</feature>
<accession>U3GWQ1</accession>
<keyword evidence="1" id="KW-0812">Transmembrane</keyword>
<dbReference type="GO" id="GO:0016020">
    <property type="term" value="C:membrane"/>
    <property type="evidence" value="ECO:0007669"/>
    <property type="project" value="TreeGrafter"/>
</dbReference>
<dbReference type="AlphaFoldDB" id="U3GWQ1"/>
<dbReference type="eggNOG" id="COG1835">
    <property type="taxonomic scope" value="Bacteria"/>
</dbReference>
<dbReference type="Pfam" id="PF01757">
    <property type="entry name" value="Acyl_transf_3"/>
    <property type="match status" value="1"/>
</dbReference>
<dbReference type="KEGG" id="caz:CARG_08110"/>
<gene>
    <name evidence="3" type="ORF">CARG_08110</name>
</gene>
<dbReference type="GO" id="GO:0016747">
    <property type="term" value="F:acyltransferase activity, transferring groups other than amino-acyl groups"/>
    <property type="evidence" value="ECO:0007669"/>
    <property type="project" value="InterPro"/>
</dbReference>
<dbReference type="GeneID" id="78250367"/>
<dbReference type="OrthoDB" id="3404679at2"/>
<feature type="transmembrane region" description="Helical" evidence="1">
    <location>
        <begin position="361"/>
        <end position="379"/>
    </location>
</feature>
<dbReference type="PANTHER" id="PTHR23028:SF53">
    <property type="entry name" value="ACYL_TRANSF_3 DOMAIN-CONTAINING PROTEIN"/>
    <property type="match status" value="1"/>
</dbReference>
<proteinExistence type="predicted"/>
<feature type="transmembrane region" description="Helical" evidence="1">
    <location>
        <begin position="190"/>
        <end position="209"/>
    </location>
</feature>
<sequence>MGQPAQVQQSTPRIGSRIRRVSGIDGLRGVAVAAVVIYHFFGDVFPGGYLGVDVFFVLSGFLITSLLVREKVANGTVSLKQFWIRRARRILPAALTVLAIVTVLSAIIGGDAGVGLTAQFLGTLVFANNWVQIEGSHSYFVDTGVQVFAHYWSLAVEEQFYLLWPPLFAAITGGLFGGRALRGAALRTRLTAAAVLATILGAGSFALMVALYNPEADPTRVYYGTDTHSFGLLIGVVLAIVMTSDSSDATDSWPQRRNPLRIPVVAALLGTLAAAGLVALFFTLPDTSPVTYRGGLLAGSILTAIVLANVVMETGPVSYLMRVRPLRWLGERSFSLYLWHWPVIVLLRELLFGYSWGRNPWLLGVLALAISVPLSHWSYARVETPIRRKGYRGAIRGWIREAVSPGPQSRRIAVGYAVVTIFATGSIAAFALSPNQTTLERDLAEISAGSGNDAPEKAQSVQEVKEVPAMPTGDQITAIGDSVMLASAPALEERYPGIYIDAEVSRAMLSIGPTIDQLEATDSLDPFVVLGFGTNSAIEPEVIDEVMDKLGPDRIVVVTLPYGDRYWIPISQQTIIDAAERHPNLYVADWCHAAQSDPLALRQDLIHPTEEGAVLYVDAVTAAFEQWTLQDEDAKVIPEVCS</sequence>
<evidence type="ECO:0000259" key="2">
    <source>
        <dbReference type="Pfam" id="PF01757"/>
    </source>
</evidence>
<dbReference type="HOGENOM" id="CLU_005679_11_2_11"/>
<feature type="transmembrane region" description="Helical" evidence="1">
    <location>
        <begin position="296"/>
        <end position="315"/>
    </location>
</feature>
<reference evidence="3 4" key="1">
    <citation type="journal article" date="2013" name="Genome Announc.">
        <title>Whole-Genome Sequence of the Clinical Strain Corynebacterium argentoratense DSM 44202, Isolated from a Human Throat Specimen.</title>
        <authorList>
            <person name="Bomholt C."/>
            <person name="Glaub A."/>
            <person name="Gravermann K."/>
            <person name="Albersmeier A."/>
            <person name="Brinkrolf K."/>
            <person name="Ruckert C."/>
            <person name="Tauch A."/>
        </authorList>
    </citation>
    <scope>NUCLEOTIDE SEQUENCE [LARGE SCALE GENOMIC DNA]</scope>
    <source>
        <strain evidence="3">DSM 44202</strain>
    </source>
</reference>
<feature type="transmembrane region" description="Helical" evidence="1">
    <location>
        <begin position="262"/>
        <end position="284"/>
    </location>
</feature>